<proteinExistence type="predicted"/>
<dbReference type="SUPFAM" id="SSF51735">
    <property type="entry name" value="NAD(P)-binding Rossmann-fold domains"/>
    <property type="match status" value="1"/>
</dbReference>
<dbReference type="Gene3D" id="3.40.50.720">
    <property type="entry name" value="NAD(P)-binding Rossmann-like Domain"/>
    <property type="match status" value="1"/>
</dbReference>
<sequence length="364" mass="39094">MSTSHPAKVVVAGTGFGRVYLDAVRSAPERYTLAGILVRGSDYSRALAGELGVPCYTDPEQIPGDVAIVCVVVPSGATGGPGAEIAQRLLARGVHVLQEHPVHATEITACLRAARAGNAAYAVNTLYPNLAPVRQFIDTAARLRAQQRILCVDAACNSQVSYPLLDLIGHALGGLRPWSFTDCPPPPGQPFRQLYAELAGVPVTLRVHNQVHPEDPDNHGLLMHRVSLFCEGGVLTLADTHGPVLWNARLHAPREASGRLRLAGPGTERLDTPSTSLIDGLPTPTFHHIFAHTWPDAVVHALDALRADIAEPGRRARAGRWALDVSLAWRELASRIGVPELIRPDPPRPVALETLLGEPCEEPR</sequence>
<organism evidence="3 4">
    <name type="scientific">Marichromatium gracile</name>
    <name type="common">Chromatium gracile</name>
    <dbReference type="NCBI Taxonomy" id="1048"/>
    <lineage>
        <taxon>Bacteria</taxon>
        <taxon>Pseudomonadati</taxon>
        <taxon>Pseudomonadota</taxon>
        <taxon>Gammaproteobacteria</taxon>
        <taxon>Chromatiales</taxon>
        <taxon>Chromatiaceae</taxon>
        <taxon>Marichromatium</taxon>
    </lineage>
</organism>
<dbReference type="Pfam" id="PF01408">
    <property type="entry name" value="GFO_IDH_MocA"/>
    <property type="match status" value="1"/>
</dbReference>
<dbReference type="InterPro" id="IPR010091">
    <property type="entry name" value="Thiazolinyl_imide_reductase"/>
</dbReference>
<gene>
    <name evidence="3" type="ORF">EDC29_10874</name>
</gene>
<dbReference type="Proteomes" id="UP000295247">
    <property type="component" value="Unassembled WGS sequence"/>
</dbReference>
<reference evidence="3 4" key="1">
    <citation type="submission" date="2019-03" db="EMBL/GenBank/DDBJ databases">
        <title>Genomic Encyclopedia of Type Strains, Phase IV (KMG-IV): sequencing the most valuable type-strain genomes for metagenomic binning, comparative biology and taxonomic classification.</title>
        <authorList>
            <person name="Goeker M."/>
        </authorList>
    </citation>
    <scope>NUCLEOTIDE SEQUENCE [LARGE SCALE GENOMIC DNA]</scope>
    <source>
        <strain evidence="3 4">DSM 203</strain>
    </source>
</reference>
<evidence type="ECO:0000313" key="4">
    <source>
        <dbReference type="Proteomes" id="UP000295247"/>
    </source>
</evidence>
<dbReference type="RefSeq" id="WP_132230047.1">
    <property type="nucleotide sequence ID" value="NZ_NRRH01000013.1"/>
</dbReference>
<dbReference type="PANTHER" id="PTHR43377">
    <property type="entry name" value="BILIVERDIN REDUCTASE A"/>
    <property type="match status" value="1"/>
</dbReference>
<dbReference type="InterPro" id="IPR048655">
    <property type="entry name" value="Irp3-like_C"/>
</dbReference>
<evidence type="ECO:0000313" key="3">
    <source>
        <dbReference type="EMBL" id="TCW34913.1"/>
    </source>
</evidence>
<dbReference type="InterPro" id="IPR000683">
    <property type="entry name" value="Gfo/Idh/MocA-like_OxRdtase_N"/>
</dbReference>
<dbReference type="EMBL" id="SMDC01000008">
    <property type="protein sequence ID" value="TCW34913.1"/>
    <property type="molecule type" value="Genomic_DNA"/>
</dbReference>
<evidence type="ECO:0000259" key="2">
    <source>
        <dbReference type="Pfam" id="PF21390"/>
    </source>
</evidence>
<accession>A0A4R4A7S9</accession>
<dbReference type="Gene3D" id="3.30.360.10">
    <property type="entry name" value="Dihydrodipicolinate Reductase, domain 2"/>
    <property type="match status" value="1"/>
</dbReference>
<dbReference type="AlphaFoldDB" id="A0A4R4A7S9"/>
<name>A0A4R4A7S9_MARGR</name>
<dbReference type="PANTHER" id="PTHR43377:SF1">
    <property type="entry name" value="BILIVERDIN REDUCTASE A"/>
    <property type="match status" value="1"/>
</dbReference>
<comment type="caution">
    <text evidence="3">The sequence shown here is derived from an EMBL/GenBank/DDBJ whole genome shotgun (WGS) entry which is preliminary data.</text>
</comment>
<feature type="domain" description="Thiazolinyl imine reductase-like C-terminal" evidence="2">
    <location>
        <begin position="152"/>
        <end position="246"/>
    </location>
</feature>
<protein>
    <submittedName>
        <fullName evidence="3">Thiazolinyl imide reductase</fullName>
    </submittedName>
</protein>
<feature type="domain" description="Gfo/Idh/MocA-like oxidoreductase N-terminal" evidence="1">
    <location>
        <begin position="8"/>
        <end position="124"/>
    </location>
</feature>
<evidence type="ECO:0000259" key="1">
    <source>
        <dbReference type="Pfam" id="PF01408"/>
    </source>
</evidence>
<dbReference type="NCBIfam" id="TIGR01761">
    <property type="entry name" value="thiaz-red"/>
    <property type="match status" value="1"/>
</dbReference>
<dbReference type="InterPro" id="IPR036291">
    <property type="entry name" value="NAD(P)-bd_dom_sf"/>
</dbReference>
<dbReference type="InterPro" id="IPR051450">
    <property type="entry name" value="Gfo/Idh/MocA_Oxidoreductases"/>
</dbReference>
<dbReference type="GO" id="GO:0000166">
    <property type="term" value="F:nucleotide binding"/>
    <property type="evidence" value="ECO:0007669"/>
    <property type="project" value="InterPro"/>
</dbReference>
<dbReference type="Pfam" id="PF21390">
    <property type="entry name" value="Irp3-like_C"/>
    <property type="match status" value="1"/>
</dbReference>